<protein>
    <submittedName>
        <fullName evidence="2">Uncharacterized protein</fullName>
    </submittedName>
</protein>
<organism evidence="2 3">
    <name type="scientific">Dyella acidiphila</name>
    <dbReference type="NCBI Taxonomy" id="2775866"/>
    <lineage>
        <taxon>Bacteria</taxon>
        <taxon>Pseudomonadati</taxon>
        <taxon>Pseudomonadota</taxon>
        <taxon>Gammaproteobacteria</taxon>
        <taxon>Lysobacterales</taxon>
        <taxon>Rhodanobacteraceae</taxon>
        <taxon>Dyella</taxon>
    </lineage>
</organism>
<name>A0ABR9GDR4_9GAMM</name>
<reference evidence="2 3" key="1">
    <citation type="submission" date="2020-09" db="EMBL/GenBank/DDBJ databases">
        <title>Dyella sp. 7MK23 isolated from forest soil.</title>
        <authorList>
            <person name="Fu J."/>
        </authorList>
    </citation>
    <scope>NUCLEOTIDE SEQUENCE [LARGE SCALE GENOMIC DNA]</scope>
    <source>
        <strain evidence="2 3">7MK23</strain>
    </source>
</reference>
<keyword evidence="3" id="KW-1185">Reference proteome</keyword>
<evidence type="ECO:0000313" key="2">
    <source>
        <dbReference type="EMBL" id="MBE1162191.1"/>
    </source>
</evidence>
<accession>A0ABR9GDR4</accession>
<gene>
    <name evidence="2" type="ORF">IGX34_17540</name>
</gene>
<feature type="compositionally biased region" description="Low complexity" evidence="1">
    <location>
        <begin position="12"/>
        <end position="23"/>
    </location>
</feature>
<proteinExistence type="predicted"/>
<evidence type="ECO:0000313" key="3">
    <source>
        <dbReference type="Proteomes" id="UP000651010"/>
    </source>
</evidence>
<dbReference type="RefSeq" id="WP_192557031.1">
    <property type="nucleotide sequence ID" value="NZ_JACZZA010000012.1"/>
</dbReference>
<feature type="region of interest" description="Disordered" evidence="1">
    <location>
        <begin position="1"/>
        <end position="23"/>
    </location>
</feature>
<evidence type="ECO:0000256" key="1">
    <source>
        <dbReference type="SAM" id="MobiDB-lite"/>
    </source>
</evidence>
<sequence>MQGLIDNPVPDNPNGGTAPASPGGTPNIAYIPVIGTDNQVTSFLTPNLSGSGWVAVNMTGYGSTFSPGYVARTVDDNGVAHTYGEGTSPVQSNLGMDTLSGDPWGAVNNIVNQYVWGGQMERLIQKCKCGK</sequence>
<dbReference type="EMBL" id="JACZZA010000012">
    <property type="protein sequence ID" value="MBE1162191.1"/>
    <property type="molecule type" value="Genomic_DNA"/>
</dbReference>
<dbReference type="Proteomes" id="UP000651010">
    <property type="component" value="Unassembled WGS sequence"/>
</dbReference>
<comment type="caution">
    <text evidence="2">The sequence shown here is derived from an EMBL/GenBank/DDBJ whole genome shotgun (WGS) entry which is preliminary data.</text>
</comment>